<dbReference type="PROSITE" id="PS50004">
    <property type="entry name" value="C2"/>
    <property type="match status" value="1"/>
</dbReference>
<dbReference type="Pfam" id="PF00168">
    <property type="entry name" value="C2"/>
    <property type="match status" value="1"/>
</dbReference>
<dbReference type="PANTHER" id="PTHR32246">
    <property type="entry name" value="INGRESSION PROTEIN FIC1"/>
    <property type="match status" value="1"/>
</dbReference>
<organism evidence="2">
    <name type="scientific">Glycine soja</name>
    <name type="common">Wild soybean</name>
    <dbReference type="NCBI Taxonomy" id="3848"/>
    <lineage>
        <taxon>Eukaryota</taxon>
        <taxon>Viridiplantae</taxon>
        <taxon>Streptophyta</taxon>
        <taxon>Embryophyta</taxon>
        <taxon>Tracheophyta</taxon>
        <taxon>Spermatophyta</taxon>
        <taxon>Magnoliopsida</taxon>
        <taxon>eudicotyledons</taxon>
        <taxon>Gunneridae</taxon>
        <taxon>Pentapetalae</taxon>
        <taxon>rosids</taxon>
        <taxon>fabids</taxon>
        <taxon>Fabales</taxon>
        <taxon>Fabaceae</taxon>
        <taxon>Papilionoideae</taxon>
        <taxon>50 kb inversion clade</taxon>
        <taxon>NPAAA clade</taxon>
        <taxon>indigoferoid/millettioid clade</taxon>
        <taxon>Phaseoleae</taxon>
        <taxon>Glycine</taxon>
        <taxon>Glycine subgen. Soja</taxon>
    </lineage>
</organism>
<dbReference type="SUPFAM" id="SSF49562">
    <property type="entry name" value="C2 domain (Calcium/lipid-binding domain, CaLB)"/>
    <property type="match status" value="1"/>
</dbReference>
<dbReference type="InterPro" id="IPR035892">
    <property type="entry name" value="C2_domain_sf"/>
</dbReference>
<dbReference type="InterPro" id="IPR044750">
    <property type="entry name" value="C2_SRC2/BAP"/>
</dbReference>
<gene>
    <name evidence="2" type="ORF">glysoja_049254</name>
</gene>
<name>A0A0B2QLA5_GLYSO</name>
<reference evidence="2" key="1">
    <citation type="submission" date="2014-07" db="EMBL/GenBank/DDBJ databases">
        <title>Identification of a novel salt tolerance gene in wild soybean by whole-genome sequencing.</title>
        <authorList>
            <person name="Lam H.-M."/>
            <person name="Qi X."/>
            <person name="Li M.-W."/>
            <person name="Liu X."/>
            <person name="Xie M."/>
            <person name="Ni M."/>
            <person name="Xu X."/>
        </authorList>
    </citation>
    <scope>NUCLEOTIDE SEQUENCE [LARGE SCALE GENOMIC DNA]</scope>
    <source>
        <tissue evidence="2">Root</tissue>
    </source>
</reference>
<protein>
    <recommendedName>
        <fullName evidence="1">C2 domain-containing protein</fullName>
    </recommendedName>
</protein>
<evidence type="ECO:0000259" key="1">
    <source>
        <dbReference type="PROSITE" id="PS50004"/>
    </source>
</evidence>
<dbReference type="Gene3D" id="2.60.40.150">
    <property type="entry name" value="C2 domain"/>
    <property type="match status" value="1"/>
</dbReference>
<dbReference type="Proteomes" id="UP000053555">
    <property type="component" value="Unassembled WGS sequence"/>
</dbReference>
<proteinExistence type="predicted"/>
<feature type="domain" description="C2" evidence="1">
    <location>
        <begin position="1"/>
        <end position="118"/>
    </location>
</feature>
<dbReference type="CDD" id="cd04051">
    <property type="entry name" value="C2_SRC2_like"/>
    <property type="match status" value="1"/>
</dbReference>
<dbReference type="AlphaFoldDB" id="A0A0B2QLA5"/>
<dbReference type="PANTHER" id="PTHR32246:SF173">
    <property type="entry name" value="C2 DOMAIN-CONTAINING PROTEIN"/>
    <property type="match status" value="1"/>
</dbReference>
<dbReference type="GO" id="GO:0006952">
    <property type="term" value="P:defense response"/>
    <property type="evidence" value="ECO:0007669"/>
    <property type="project" value="InterPro"/>
</dbReference>
<sequence>MEYRTLELNLTSAKVLKDVNRPSWEEEDLFSEMGLYVVVSLPGNNEEFKTPVDRSGGTDPEWNFPIKFTFEESLLQQDRLTLQMKLCYDHHTETHIIGEVHVSLSQLVDLNTPENLFFNHVSYLLREQSSGCPKGILDFFYKFGEKFTSRVKNFPTPSPGARYPRPRRDLLQHVVEFGCLPPKVKKDFLQGFRVGLIGILLGFLVRDRMPVPMDATTKFLFCSLNLFLFLVCFPRST</sequence>
<accession>A0A0B2QLA5</accession>
<dbReference type="EMBL" id="KN658239">
    <property type="protein sequence ID" value="KHN20658.1"/>
    <property type="molecule type" value="Genomic_DNA"/>
</dbReference>
<dbReference type="SMART" id="SM00239">
    <property type="entry name" value="C2"/>
    <property type="match status" value="1"/>
</dbReference>
<evidence type="ECO:0000313" key="2">
    <source>
        <dbReference type="EMBL" id="KHN20658.1"/>
    </source>
</evidence>
<dbReference type="InterPro" id="IPR000008">
    <property type="entry name" value="C2_dom"/>
</dbReference>